<comment type="caution">
    <text evidence="4">The sequence shown here is derived from an EMBL/GenBank/DDBJ whole genome shotgun (WGS) entry which is preliminary data.</text>
</comment>
<keyword evidence="3" id="KW-0812">Transmembrane</keyword>
<evidence type="ECO:0000256" key="2">
    <source>
        <dbReference type="ARBA" id="ARBA00022803"/>
    </source>
</evidence>
<evidence type="ECO:0000313" key="5">
    <source>
        <dbReference type="Proteomes" id="UP000695802"/>
    </source>
</evidence>
<feature type="transmembrane region" description="Helical" evidence="3">
    <location>
        <begin position="308"/>
        <end position="333"/>
    </location>
</feature>
<feature type="transmembrane region" description="Helical" evidence="3">
    <location>
        <begin position="393"/>
        <end position="412"/>
    </location>
</feature>
<dbReference type="Proteomes" id="UP000695802">
    <property type="component" value="Unassembled WGS sequence"/>
</dbReference>
<dbReference type="EMBL" id="JAFIWB010000006">
    <property type="protein sequence ID" value="MBN6102133.1"/>
    <property type="molecule type" value="Genomic_DNA"/>
</dbReference>
<evidence type="ECO:0000313" key="4">
    <source>
        <dbReference type="EMBL" id="MBN6102133.1"/>
    </source>
</evidence>
<evidence type="ECO:0000256" key="3">
    <source>
        <dbReference type="SAM" id="Phobius"/>
    </source>
</evidence>
<gene>
    <name evidence="4" type="ORF">JR064_08145</name>
</gene>
<keyword evidence="2" id="KW-0802">TPR repeat</keyword>
<feature type="transmembrane region" description="Helical" evidence="3">
    <location>
        <begin position="208"/>
        <end position="226"/>
    </location>
</feature>
<feature type="transmembrane region" description="Helical" evidence="3">
    <location>
        <begin position="12"/>
        <end position="30"/>
    </location>
</feature>
<dbReference type="InterPro" id="IPR052346">
    <property type="entry name" value="O-mannosyl-transferase_TMTC"/>
</dbReference>
<name>A0ABS3B0J4_9XANT</name>
<protein>
    <recommendedName>
        <fullName evidence="6">Pilus assembly protein PilF</fullName>
    </recommendedName>
</protein>
<evidence type="ECO:0000256" key="1">
    <source>
        <dbReference type="ARBA" id="ARBA00022737"/>
    </source>
</evidence>
<organism evidence="4 5">
    <name type="scientific">Xanthomonas bonasiae</name>
    <dbReference type="NCBI Taxonomy" id="2810351"/>
    <lineage>
        <taxon>Bacteria</taxon>
        <taxon>Pseudomonadati</taxon>
        <taxon>Pseudomonadota</taxon>
        <taxon>Gammaproteobacteria</taxon>
        <taxon>Lysobacterales</taxon>
        <taxon>Lysobacteraceae</taxon>
        <taxon>Xanthomonas</taxon>
    </lineage>
</organism>
<keyword evidence="3" id="KW-0472">Membrane</keyword>
<dbReference type="RefSeq" id="WP_206229391.1">
    <property type="nucleotide sequence ID" value="NZ_JAFIWB010000006.1"/>
</dbReference>
<accession>A0ABS3B0J4</accession>
<feature type="transmembrane region" description="Helical" evidence="3">
    <location>
        <begin position="233"/>
        <end position="255"/>
    </location>
</feature>
<reference evidence="4 5" key="1">
    <citation type="submission" date="2021-02" db="EMBL/GenBank/DDBJ databases">
        <title>Taxonomically Unique Crown Gall-Associated Xanthomonas Stains Have Deficiency in Virulence Repertories.</title>
        <authorList>
            <person name="Mafakheri H."/>
            <person name="Taghavi S.M."/>
            <person name="Dimkic I."/>
            <person name="Nemanja K."/>
            <person name="Osdaghi E."/>
        </authorList>
    </citation>
    <scope>NUCLEOTIDE SEQUENCE [LARGE SCALE GENOMIC DNA]</scope>
    <source>
        <strain evidence="4 5">FX4</strain>
    </source>
</reference>
<keyword evidence="5" id="KW-1185">Reference proteome</keyword>
<feature type="transmembrane region" description="Helical" evidence="3">
    <location>
        <begin position="186"/>
        <end position="202"/>
    </location>
</feature>
<proteinExistence type="predicted"/>
<feature type="transmembrane region" description="Helical" evidence="3">
    <location>
        <begin position="339"/>
        <end position="358"/>
    </location>
</feature>
<feature type="transmembrane region" description="Helical" evidence="3">
    <location>
        <begin position="130"/>
        <end position="148"/>
    </location>
</feature>
<dbReference type="PANTHER" id="PTHR44227">
    <property type="match status" value="1"/>
</dbReference>
<keyword evidence="1" id="KW-0677">Repeat</keyword>
<feature type="transmembrane region" description="Helical" evidence="3">
    <location>
        <begin position="94"/>
        <end position="118"/>
    </location>
</feature>
<evidence type="ECO:0008006" key="6">
    <source>
        <dbReference type="Google" id="ProtNLM"/>
    </source>
</evidence>
<feature type="transmembrane region" description="Helical" evidence="3">
    <location>
        <begin position="154"/>
        <end position="174"/>
    </location>
</feature>
<keyword evidence="3" id="KW-1133">Transmembrane helix</keyword>
<dbReference type="PANTHER" id="PTHR44227:SF3">
    <property type="entry name" value="PROTEIN O-MANNOSYL-TRANSFERASE TMTC4"/>
    <property type="match status" value="1"/>
</dbReference>
<sequence>MANPPTLRALAASPWLGVVVLVIVVLAVYWPGLTGPFLFDDYPNIVDNAKIHLAALNFQSLKSSAMGYEPGSVGRPLATLSFALNWYFSGENAWGYKLTGVVVHVVNAWLVFALLLKMTRGAATMSVRRGIGYCLVVALLWAVHPLQVSTVLYVVQRMESLSLTFVLLALIVYLHGRQRQMEGGSGWGWLCFSGALALVGLLSKESAALFGAYAFSLEVCLFRFAANNRRDRRLLIALYLAFGLVASAIFFGWLLPRALQPGAFQGRDFTLYERLLTQGRVLVLYLQQIALPLPKSLIFYYDSYPKSVGLLSPVTTLLSWLFIVALLCVGWLARRAMPLLSLGVFWFFAGHLLTSNAIDLELVFEHRNYFSLLGVLLVFAELVRIIPLRDGPAIKYVGVAAVVVFMVGLCAIRSATWGNGFLFFNELVDVNPQSARARTGLAIALVERANGDGDSPLYSLAEQQFEAAAALPSASTLPEQGLILMALAYGKPVKDEWWSGLILKLKTKPLSADVASSVSDLIQRRKRGVAIDDERLKEACVALASRNGVPAFMYAQFGDYGLTYLHDATFSNLMFARAVEAGRSDPAFVAKMLSTLLQEGHQEQASVVHDKAKELGILK</sequence>
<feature type="transmembrane region" description="Helical" evidence="3">
    <location>
        <begin position="370"/>
        <end position="387"/>
    </location>
</feature>